<evidence type="ECO:0000259" key="6">
    <source>
        <dbReference type="Pfam" id="PF23247"/>
    </source>
</evidence>
<dbReference type="InterPro" id="IPR057135">
    <property type="entry name" value="At4g27190-like_LRR"/>
</dbReference>
<feature type="domain" description="Disease resistance protein At4g27190-like leucine-rich repeats" evidence="6">
    <location>
        <begin position="1875"/>
        <end position="2024"/>
    </location>
</feature>
<dbReference type="PRINTS" id="PR00364">
    <property type="entry name" value="DISEASERSIST"/>
</dbReference>
<protein>
    <submittedName>
        <fullName evidence="7">Disease resistance protein (CC-NBS-LRR class) family protein</fullName>
    </submittedName>
</protein>
<keyword evidence="4" id="KW-0067">ATP-binding</keyword>
<dbReference type="InterPro" id="IPR032675">
    <property type="entry name" value="LRR_dom_sf"/>
</dbReference>
<dbReference type="PANTHER" id="PTHR33463">
    <property type="entry name" value="NB-ARC DOMAIN-CONTAINING PROTEIN-RELATED"/>
    <property type="match status" value="1"/>
</dbReference>
<evidence type="ECO:0000259" key="5">
    <source>
        <dbReference type="Pfam" id="PF00931"/>
    </source>
</evidence>
<evidence type="ECO:0000256" key="4">
    <source>
        <dbReference type="ARBA" id="ARBA00022840"/>
    </source>
</evidence>
<dbReference type="Gene3D" id="3.80.10.10">
    <property type="entry name" value="Ribonuclease Inhibitor"/>
    <property type="match status" value="6"/>
</dbReference>
<dbReference type="PANTHER" id="PTHR33463:SF198">
    <property type="entry name" value="RPP4C3"/>
    <property type="match status" value="1"/>
</dbReference>
<dbReference type="SUPFAM" id="SSF52058">
    <property type="entry name" value="L domain-like"/>
    <property type="match status" value="3"/>
</dbReference>
<organism evidence="7 9">
    <name type="scientific">Medicago truncatula</name>
    <name type="common">Barrel medic</name>
    <name type="synonym">Medicago tribuloides</name>
    <dbReference type="NCBI Taxonomy" id="3880"/>
    <lineage>
        <taxon>Eukaryota</taxon>
        <taxon>Viridiplantae</taxon>
        <taxon>Streptophyta</taxon>
        <taxon>Embryophyta</taxon>
        <taxon>Tracheophyta</taxon>
        <taxon>Spermatophyta</taxon>
        <taxon>Magnoliopsida</taxon>
        <taxon>eudicotyledons</taxon>
        <taxon>Gunneridae</taxon>
        <taxon>Pentapetalae</taxon>
        <taxon>rosids</taxon>
        <taxon>fabids</taxon>
        <taxon>Fabales</taxon>
        <taxon>Fabaceae</taxon>
        <taxon>Papilionoideae</taxon>
        <taxon>50 kb inversion clade</taxon>
        <taxon>NPAAA clade</taxon>
        <taxon>Hologalegina</taxon>
        <taxon>IRL clade</taxon>
        <taxon>Trifolieae</taxon>
        <taxon>Medicago</taxon>
    </lineage>
</organism>
<evidence type="ECO:0000313" key="7">
    <source>
        <dbReference type="EMBL" id="KEH41120.1"/>
    </source>
</evidence>
<dbReference type="Pfam" id="PF13855">
    <property type="entry name" value="LRR_8"/>
    <property type="match status" value="1"/>
</dbReference>
<evidence type="ECO:0000313" key="9">
    <source>
        <dbReference type="Proteomes" id="UP000002051"/>
    </source>
</evidence>
<evidence type="ECO:0000256" key="2">
    <source>
        <dbReference type="ARBA" id="ARBA00022741"/>
    </source>
</evidence>
<dbReference type="InterPro" id="IPR027417">
    <property type="entry name" value="P-loop_NTPase"/>
</dbReference>
<name>A0A072VSK9_MEDTR</name>
<dbReference type="Gene3D" id="3.40.50.300">
    <property type="entry name" value="P-loop containing nucleotide triphosphate hydrolases"/>
    <property type="match status" value="2"/>
</dbReference>
<reference evidence="7 9" key="1">
    <citation type="journal article" date="2011" name="Nature">
        <title>The Medicago genome provides insight into the evolution of rhizobial symbioses.</title>
        <authorList>
            <person name="Young N.D."/>
            <person name="Debelle F."/>
            <person name="Oldroyd G.E."/>
            <person name="Geurts R."/>
            <person name="Cannon S.B."/>
            <person name="Udvardi M.K."/>
            <person name="Benedito V.A."/>
            <person name="Mayer K.F."/>
            <person name="Gouzy J."/>
            <person name="Schoof H."/>
            <person name="Van de Peer Y."/>
            <person name="Proost S."/>
            <person name="Cook D.R."/>
            <person name="Meyers B.C."/>
            <person name="Spannagl M."/>
            <person name="Cheung F."/>
            <person name="De Mita S."/>
            <person name="Krishnakumar V."/>
            <person name="Gundlach H."/>
            <person name="Zhou S."/>
            <person name="Mudge J."/>
            <person name="Bharti A.K."/>
            <person name="Murray J.D."/>
            <person name="Naoumkina M.A."/>
            <person name="Rosen B."/>
            <person name="Silverstein K.A."/>
            <person name="Tang H."/>
            <person name="Rombauts S."/>
            <person name="Zhao P.X."/>
            <person name="Zhou P."/>
            <person name="Barbe V."/>
            <person name="Bardou P."/>
            <person name="Bechner M."/>
            <person name="Bellec A."/>
            <person name="Berger A."/>
            <person name="Berges H."/>
            <person name="Bidwell S."/>
            <person name="Bisseling T."/>
            <person name="Choisne N."/>
            <person name="Couloux A."/>
            <person name="Denny R."/>
            <person name="Deshpande S."/>
            <person name="Dai X."/>
            <person name="Doyle J.J."/>
            <person name="Dudez A.M."/>
            <person name="Farmer A.D."/>
            <person name="Fouteau S."/>
            <person name="Franken C."/>
            <person name="Gibelin C."/>
            <person name="Gish J."/>
            <person name="Goldstein S."/>
            <person name="Gonzalez A.J."/>
            <person name="Green P.J."/>
            <person name="Hallab A."/>
            <person name="Hartog M."/>
            <person name="Hua A."/>
            <person name="Humphray S.J."/>
            <person name="Jeong D.H."/>
            <person name="Jing Y."/>
            <person name="Jocker A."/>
            <person name="Kenton S.M."/>
            <person name="Kim D.J."/>
            <person name="Klee K."/>
            <person name="Lai H."/>
            <person name="Lang C."/>
            <person name="Lin S."/>
            <person name="Macmil S.L."/>
            <person name="Magdelenat G."/>
            <person name="Matthews L."/>
            <person name="McCorrison J."/>
            <person name="Monaghan E.L."/>
            <person name="Mun J.H."/>
            <person name="Najar F.Z."/>
            <person name="Nicholson C."/>
            <person name="Noirot C."/>
            <person name="O'Bleness M."/>
            <person name="Paule C.R."/>
            <person name="Poulain J."/>
            <person name="Prion F."/>
            <person name="Qin B."/>
            <person name="Qu C."/>
            <person name="Retzel E.F."/>
            <person name="Riddle C."/>
            <person name="Sallet E."/>
            <person name="Samain S."/>
            <person name="Samson N."/>
            <person name="Sanders I."/>
            <person name="Saurat O."/>
            <person name="Scarpelli C."/>
            <person name="Schiex T."/>
            <person name="Segurens B."/>
            <person name="Severin A.J."/>
            <person name="Sherrier D.J."/>
            <person name="Shi R."/>
            <person name="Sims S."/>
            <person name="Singer S.R."/>
            <person name="Sinharoy S."/>
            <person name="Sterck L."/>
            <person name="Viollet A."/>
            <person name="Wang B.B."/>
            <person name="Wang K."/>
            <person name="Wang M."/>
            <person name="Wang X."/>
            <person name="Warfsmann J."/>
            <person name="Weissenbach J."/>
            <person name="White D.D."/>
            <person name="White J.D."/>
            <person name="Wiley G.B."/>
            <person name="Wincker P."/>
            <person name="Xing Y."/>
            <person name="Yang L."/>
            <person name="Yao Z."/>
            <person name="Ying F."/>
            <person name="Zhai J."/>
            <person name="Zhou L."/>
            <person name="Zuber A."/>
            <person name="Denarie J."/>
            <person name="Dixon R.A."/>
            <person name="May G.D."/>
            <person name="Schwartz D.C."/>
            <person name="Rogers J."/>
            <person name="Quetier F."/>
            <person name="Town C.D."/>
            <person name="Roe B.A."/>
        </authorList>
    </citation>
    <scope>NUCLEOTIDE SEQUENCE [LARGE SCALE GENOMIC DNA]</scope>
    <source>
        <strain evidence="7">A17</strain>
        <strain evidence="8 9">cv. Jemalong A17</strain>
    </source>
</reference>
<dbReference type="Pfam" id="PF23247">
    <property type="entry name" value="LRR_RPS2"/>
    <property type="match status" value="7"/>
</dbReference>
<feature type="domain" description="NB-ARC" evidence="5">
    <location>
        <begin position="202"/>
        <end position="285"/>
    </location>
</feature>
<sequence>MEILISVVGKIAEYTVVPIGRLASYLIFYKDNFKTLNNHVGDLEAARERVNHSVASERGNGREIEKDVLNWLEKVDGVIKEANQLQNDPRRPNGGCSALSFPNLVLRHQLSRNATKIATDVVQVQGKGIFDQVGYLPPLDVVASFPTRDGEKYDTRESLTEDIVTALADPTSRNIGLCGLGGVGKTTLVEKVAQIAKQQTTILGKAQRLRQRIKMEKSILIILDNVWTKLDLKIVGIPFGDEHKGCKLLMTSRDQDVLFQMDVPKDFSFKVELMSENETWSLFQFMLGDVVNDSNLKGIPFQVAQKCAGLPLRVVTVAGAMKNKRDIRSWKNAFRQLQSNDHTDQMDSETYSALELSYSSLQSDEMRALFLLFASLPGNDIEYFLQVAMGLDILKHTVDDARNKLYTIIKSLEATCLLLEVKTDAKIQMHDFVRDFAISIACRDKHLFIRKQFDEKWPTKDFLKRCTQIVLDRCYMQELPETIDCPNIKLFYFCNNNQSLEIPDTFFEGMRSLVALDLTSLNLSSLPTSFRFLTGLQTLCLNHCILENMDAIEALQNLEILRLWKSSMTKLPREIGKLTQLRMLDLNHSGIEVVPPNIISSLTNLEELYMGNTSINWKDVNSTVQNGNASIAELRKLPNLTALELHIRETWMLPRDLQLVFEKLEKYKIAIGDVWDWSDIKDGTLKTLMLKLGTNIHLEHGIKVLIKGVENLYLDDVDGIQNVLYQLNGEGFPFLKHLHVQNNANMKHIVDFKNKRNQIHVSFPILETLVLHSLKNLEHICHGQPSNTSFGNLSVIKVKNCVQLKYLFSSAMVKELSHISKIEVCRCNSMKEIVFGDNNSSANNDITDEKIEFLLLRSLTLEHLQTLDNFSSYYLTHLRSKQKYQGLEPYTSTPFFNAQVEFPNLDTLKLSSLLNLNQVWHDNHQSMCNLTCLIVDNCVGLKYLFSSTLVESFMNLKHLEISNCSMMEEIIVKEDRNNAVKEVHFLKLEKIILKDMDNLKTVWHHQFKTLKMLEVNNCKKIVVVFPSSMQNTYNELEMLEVRNCASVEEIFELTLNENNSVEETSHLKELIIIGLWKLNKIWSGDPQGILSFQNLINIHLVKIVAAEEKESRANEAPIFEFNQLSTLLLWGSDKLNGFYVGNHTLACPSLRKINVTGCINLNLFRTLSTKNSNFRDEEQSVSTKQPLFIAEEVIPNLEELRMEQANADMILQTQNSSALFSRLTCVGLTSYKIEGARFPHWFLGNVHTLESLIVEVSHFKEIFQDKGEISEKTHTQIKNLSLNELPKLQHICEEGSQIDPVLEFLECLLVRSCSSLSNLMPSSVTLNHLTKLEVMKCDRLKYLITTHTARSLGNLTMLKIEDCSSLEEIITGVENVDIAFISLQILKLECLPSLVKFCSSKCFMKFPLLEEVTVRECPRMKIFSTGNTSTPILQKVKIAENDEEWVWKANLNDTIYNMFEVKIGFGSFKHLKLSDYPELKEMWYGQLQHNTFRSLKYLVVHKCDFLSDVLFHPNLLEVLMNLEELDVEECNSLEAVFDLKGEFVKEIVVQNYSQLKKLKLSNLPKLKHVWKEDPHYTMRFQNLSYVSVVECESLISLFPLSVGRDMMQLQSLRVSKCEIQEIVAEEEGIDEIVQFMFPHLTSITLDCLTQLKAFFVGVHSLQCKSLKTIILSGCPKIELFKAETLRHQESFRNDEQNISTYQPLFVIEEEVLTSVESTPRFSPRLKELKLWQLHKLKYICKEGFQMDPFLHFIESIDVYQCSSLIKLVPSSVTFSYMTYLEVTSCNGLKNLITHSTAKSLVKLITMKITMCNWLEDIVNVVVVKECPRMELFSLGVTNTTNLQNVQTEEGNHWEGDLNGTIKKMFDEKVAFGEFKYLALSDYPELKDLWYGQLHHSVFCNLKHLVVERCDFLSHVLFPSNVLQVLLGLEELEVKDCDSLEAVFDVKGMKSQEILIKQKTQLKRLTLSSLPKLKHIWNEDPHEIISFGNLCKVDASMCQSLLYIFPYSLCLELGHLEMLEINSCGVKEIVAMEETRSMEINFNFPKLKIMVLCLLTNLKSFYQGKHTLDCPSLKTLNVYRCEALRMFSFNNLDLQQALFCIEKLSPNLDELAVNGTDMLGILNGYCQEDIFHKVERLRLQCFDETPTILLNDFHTIFPNLETFHVCNGSFEILFPTKGTTYHLTTQISMQIRNLWIFELEKLEHIWQENFPPDHPLLQHLEDFYVSNCPSLISLVPSSTSFTNLTKLEVENCKELTYLITSSTAKSLVQLQTLKIKNCEKMLDVVKIDNEKEKENIVFENLENLEFTLLPSLRSFCYGKQAFIFPFLLSFIVIGCPQMKIFSFALTVAPYLTTINVGEENMLWKGDLNTTIEQMFIEKGLNLGPYIFLCIVHTN</sequence>
<dbReference type="Pfam" id="PF00931">
    <property type="entry name" value="NB-ARC"/>
    <property type="match status" value="1"/>
</dbReference>
<dbReference type="Gene3D" id="1.10.8.430">
    <property type="entry name" value="Helical domain of apoptotic protease-activating factors"/>
    <property type="match status" value="1"/>
</dbReference>
<dbReference type="InterPro" id="IPR001611">
    <property type="entry name" value="Leu-rich_rpt"/>
</dbReference>
<dbReference type="GO" id="GO:0006952">
    <property type="term" value="P:defense response"/>
    <property type="evidence" value="ECO:0007669"/>
    <property type="project" value="UniProtKB-KW"/>
</dbReference>
<keyword evidence="2" id="KW-0547">Nucleotide-binding</keyword>
<keyword evidence="3" id="KW-0611">Plant defense</keyword>
<accession>A0A072VSK9</accession>
<dbReference type="SUPFAM" id="SSF52540">
    <property type="entry name" value="P-loop containing nucleoside triphosphate hydrolases"/>
    <property type="match status" value="1"/>
</dbReference>
<dbReference type="GO" id="GO:0043531">
    <property type="term" value="F:ADP binding"/>
    <property type="evidence" value="ECO:0007669"/>
    <property type="project" value="InterPro"/>
</dbReference>
<feature type="domain" description="Disease resistance protein At4g27190-like leucine-rich repeats" evidence="6">
    <location>
        <begin position="1197"/>
        <end position="1337"/>
    </location>
</feature>
<reference evidence="7 9" key="2">
    <citation type="journal article" date="2014" name="BMC Genomics">
        <title>An improved genome release (version Mt4.0) for the model legume Medicago truncatula.</title>
        <authorList>
            <person name="Tang H."/>
            <person name="Krishnakumar V."/>
            <person name="Bidwell S."/>
            <person name="Rosen B."/>
            <person name="Chan A."/>
            <person name="Zhou S."/>
            <person name="Gentzbittel L."/>
            <person name="Childs K.L."/>
            <person name="Yandell M."/>
            <person name="Gundlach H."/>
            <person name="Mayer K.F."/>
            <person name="Schwartz D.C."/>
            <person name="Town C.D."/>
        </authorList>
    </citation>
    <scope>GENOME REANNOTATION</scope>
    <source>
        <strain evidence="7">A17</strain>
        <strain evidence="8 9">cv. Jemalong A17</strain>
    </source>
</reference>
<dbReference type="EMBL" id="CM001217">
    <property type="protein sequence ID" value="KEH41120.1"/>
    <property type="molecule type" value="Genomic_DNA"/>
</dbReference>
<reference evidence="8" key="3">
    <citation type="submission" date="2015-04" db="UniProtKB">
        <authorList>
            <consortium name="EnsemblPlants"/>
        </authorList>
    </citation>
    <scope>IDENTIFICATION</scope>
    <source>
        <strain evidence="8">cv. Jemalong A17</strain>
    </source>
</reference>
<dbReference type="GO" id="GO:0005524">
    <property type="term" value="F:ATP binding"/>
    <property type="evidence" value="ECO:0007669"/>
    <property type="project" value="UniProtKB-KW"/>
</dbReference>
<feature type="domain" description="Disease resistance protein At4g27190-like leucine-rich repeats" evidence="6">
    <location>
        <begin position="2237"/>
        <end position="2347"/>
    </location>
</feature>
<feature type="domain" description="Disease resistance protein At4g27190-like leucine-rich repeats" evidence="6">
    <location>
        <begin position="1468"/>
        <end position="1618"/>
    </location>
</feature>
<gene>
    <name evidence="7" type="ordered locus">MTR_1g442750</name>
</gene>
<feature type="domain" description="Disease resistance protein At4g27190-like leucine-rich repeats" evidence="6">
    <location>
        <begin position="1005"/>
        <end position="1099"/>
    </location>
</feature>
<dbReference type="SUPFAM" id="SSF52047">
    <property type="entry name" value="RNI-like"/>
    <property type="match status" value="4"/>
</dbReference>
<comment type="similarity">
    <text evidence="1">Belongs to the disease resistance NB-LRR family.</text>
</comment>
<evidence type="ECO:0000256" key="3">
    <source>
        <dbReference type="ARBA" id="ARBA00022821"/>
    </source>
</evidence>
<feature type="domain" description="Disease resistance protein At4g27190-like leucine-rich repeats" evidence="6">
    <location>
        <begin position="1661"/>
        <end position="1775"/>
    </location>
</feature>
<dbReference type="HOGENOM" id="CLU_000427_3_0_1"/>
<keyword evidence="9" id="KW-1185">Reference proteome</keyword>
<dbReference type="InterPro" id="IPR002182">
    <property type="entry name" value="NB-ARC"/>
</dbReference>
<feature type="domain" description="Disease resistance protein At4g27190-like leucine-rich repeats" evidence="6">
    <location>
        <begin position="707"/>
        <end position="828"/>
    </location>
</feature>
<evidence type="ECO:0000313" key="8">
    <source>
        <dbReference type="EnsemblPlants" id="KEH41120"/>
    </source>
</evidence>
<dbReference type="InterPro" id="IPR050905">
    <property type="entry name" value="Plant_NBS-LRR"/>
</dbReference>
<dbReference type="InterPro" id="IPR042197">
    <property type="entry name" value="Apaf_helical"/>
</dbReference>
<dbReference type="EnsemblPlants" id="KEH41120">
    <property type="protein sequence ID" value="KEH41120"/>
    <property type="gene ID" value="MTR_1g442750"/>
</dbReference>
<dbReference type="Proteomes" id="UP000002051">
    <property type="component" value="Unassembled WGS sequence"/>
</dbReference>
<proteinExistence type="inferred from homology"/>
<evidence type="ECO:0000256" key="1">
    <source>
        <dbReference type="ARBA" id="ARBA00008894"/>
    </source>
</evidence>